<keyword evidence="2" id="KW-1133">Transmembrane helix</keyword>
<evidence type="ECO:0000313" key="3">
    <source>
        <dbReference type="EMBL" id="ETD25723.1"/>
    </source>
</evidence>
<dbReference type="PATRIC" id="fig|1357399.3.peg.1628"/>
<dbReference type="HOGENOM" id="CLU_137927_1_0_7"/>
<gene>
    <name evidence="3" type="ORF">HMPREF2087_01554</name>
</gene>
<name>V8CE74_9HELI</name>
<organism evidence="3 4">
    <name type="scientific">Helicobacter canis NCTC 12740</name>
    <dbReference type="NCBI Taxonomy" id="1357399"/>
    <lineage>
        <taxon>Bacteria</taxon>
        <taxon>Pseudomonadati</taxon>
        <taxon>Campylobacterota</taxon>
        <taxon>Epsilonproteobacteria</taxon>
        <taxon>Campylobacterales</taxon>
        <taxon>Helicobacteraceae</taxon>
        <taxon>Helicobacter</taxon>
    </lineage>
</organism>
<feature type="compositionally biased region" description="Polar residues" evidence="1">
    <location>
        <begin position="28"/>
        <end position="54"/>
    </location>
</feature>
<dbReference type="InterPro" id="IPR032820">
    <property type="entry name" value="ATPase_put"/>
</dbReference>
<comment type="caution">
    <text evidence="3">The sequence shown here is derived from an EMBL/GenBank/DDBJ whole genome shotgun (WGS) entry which is preliminary data.</text>
</comment>
<dbReference type="EMBL" id="AZJJ01000007">
    <property type="protein sequence ID" value="ETD25723.1"/>
    <property type="molecule type" value="Genomic_DNA"/>
</dbReference>
<keyword evidence="2" id="KW-0812">Transmembrane</keyword>
<evidence type="ECO:0000256" key="1">
    <source>
        <dbReference type="SAM" id="MobiDB-lite"/>
    </source>
</evidence>
<dbReference type="eggNOG" id="COG5336">
    <property type="taxonomic scope" value="Bacteria"/>
</dbReference>
<reference evidence="3 4" key="1">
    <citation type="submission" date="2013-10" db="EMBL/GenBank/DDBJ databases">
        <title>The Genome Sequence of Helicobacter canis NCTC 12740.</title>
        <authorList>
            <consortium name="The Broad Institute Genomics Platform"/>
            <person name="Earl A."/>
            <person name="Fox J.G."/>
            <person name="Shen Z."/>
            <person name="Young S.K."/>
            <person name="Zeng Q."/>
            <person name="Gargeya S."/>
            <person name="Fitzgerald M."/>
            <person name="Abouelleil A."/>
            <person name="Alvarado L."/>
            <person name="Chapman S.B."/>
            <person name="Gainer-Dewar J."/>
            <person name="Goldberg J."/>
            <person name="Griggs A."/>
            <person name="Gujja S."/>
            <person name="Hansen M."/>
            <person name="Howarth C."/>
            <person name="Imamovic A."/>
            <person name="Ireland A."/>
            <person name="Larimer J."/>
            <person name="McCowan C."/>
            <person name="Murphy C."/>
            <person name="Pearson M."/>
            <person name="Poon T.W."/>
            <person name="Priest M."/>
            <person name="Roberts A."/>
            <person name="Saif S."/>
            <person name="Shea T."/>
            <person name="Sykes S."/>
            <person name="Wortman J."/>
            <person name="Nusbaum C."/>
            <person name="Birren B."/>
        </authorList>
    </citation>
    <scope>NUCLEOTIDE SEQUENCE [LARGE SCALE GENOMIC DNA]</scope>
    <source>
        <strain evidence="3 4">NCTC 12740</strain>
    </source>
</reference>
<dbReference type="OrthoDB" id="5329702at2"/>
<feature type="transmembrane region" description="Helical" evidence="2">
    <location>
        <begin position="102"/>
        <end position="122"/>
    </location>
</feature>
<proteinExistence type="predicted"/>
<feature type="transmembrane region" description="Helical" evidence="2">
    <location>
        <begin position="73"/>
        <end position="96"/>
    </location>
</feature>
<dbReference type="Proteomes" id="UP000018688">
    <property type="component" value="Unassembled WGS sequence"/>
</dbReference>
<evidence type="ECO:0000256" key="2">
    <source>
        <dbReference type="SAM" id="Phobius"/>
    </source>
</evidence>
<keyword evidence="4" id="KW-1185">Reference proteome</keyword>
<accession>V8CE74</accession>
<evidence type="ECO:0000313" key="4">
    <source>
        <dbReference type="Proteomes" id="UP000018688"/>
    </source>
</evidence>
<dbReference type="AlphaFoldDB" id="V8CE74"/>
<sequence>MPVPNVPKESKELESNSSALDTLESHALDSTTQQSAPLESKLDSSGESTASTNNSDEKPSPAQPKAQKLIDSAYDLSLGISIVVAVLLGLGVGILLQKLSGSVWGLGVGIFWGVGAAVLNIYKAYKRTKKDLEALAHDPKYNYEKSKDS</sequence>
<dbReference type="Pfam" id="PF09527">
    <property type="entry name" value="ATPase_gene1"/>
    <property type="match status" value="1"/>
</dbReference>
<evidence type="ECO:0008006" key="5">
    <source>
        <dbReference type="Google" id="ProtNLM"/>
    </source>
</evidence>
<feature type="region of interest" description="Disordered" evidence="1">
    <location>
        <begin position="1"/>
        <end position="66"/>
    </location>
</feature>
<protein>
    <recommendedName>
        <fullName evidence="5">ATP synthase protein I</fullName>
    </recommendedName>
</protein>
<keyword evidence="2" id="KW-0472">Membrane</keyword>
<dbReference type="STRING" id="1357399.HMPREF2087_01554"/>
<dbReference type="RefSeq" id="WP_023930581.1">
    <property type="nucleotide sequence ID" value="NZ_KI669458.1"/>
</dbReference>